<evidence type="ECO:0000256" key="1">
    <source>
        <dbReference type="SAM" id="MobiDB-lite"/>
    </source>
</evidence>
<name>A0A7C9MUF2_9BURK</name>
<dbReference type="InterPro" id="IPR021682">
    <property type="entry name" value="DUF2933"/>
</dbReference>
<feature type="transmembrane region" description="Helical" evidence="2">
    <location>
        <begin position="41"/>
        <end position="61"/>
    </location>
</feature>
<sequence>MHPEDHRQQQPPHFWRSRYAIGLVVIGGIAAYFLLEEHRAHILGVLPYLLLLACPLMHLFMHGGHGGHQHHQDKTPPDSAGKSNISQPEDRP</sequence>
<keyword evidence="2" id="KW-1133">Transmembrane helix</keyword>
<dbReference type="AlphaFoldDB" id="A0A7C9MUF2"/>
<dbReference type="EMBL" id="VYSB01000003">
    <property type="protein sequence ID" value="MYZ51436.1"/>
    <property type="molecule type" value="Genomic_DNA"/>
</dbReference>
<organism evidence="3 4">
    <name type="scientific">Malikia spinosa</name>
    <dbReference type="NCBI Taxonomy" id="86180"/>
    <lineage>
        <taxon>Bacteria</taxon>
        <taxon>Pseudomonadati</taxon>
        <taxon>Pseudomonadota</taxon>
        <taxon>Betaproteobacteria</taxon>
        <taxon>Burkholderiales</taxon>
        <taxon>Comamonadaceae</taxon>
        <taxon>Malikia</taxon>
    </lineage>
</organism>
<comment type="caution">
    <text evidence="3">The sequence shown here is derived from an EMBL/GenBank/DDBJ whole genome shotgun (WGS) entry which is preliminary data.</text>
</comment>
<dbReference type="RefSeq" id="WP_161124543.1">
    <property type="nucleotide sequence ID" value="NZ_VYSB01000003.1"/>
</dbReference>
<gene>
    <name evidence="3" type="ORF">F5985_04620</name>
</gene>
<evidence type="ECO:0000313" key="3">
    <source>
        <dbReference type="EMBL" id="MYZ51436.1"/>
    </source>
</evidence>
<feature type="region of interest" description="Disordered" evidence="1">
    <location>
        <begin position="64"/>
        <end position="92"/>
    </location>
</feature>
<reference evidence="3 4" key="1">
    <citation type="submission" date="2019-09" db="EMBL/GenBank/DDBJ databases">
        <title>Identification of Malikia spinosa a prominent benzene-, toluene-, and ethylbenzene-degrading bacterium: enrichment, isolation and whole genome sequencing.</title>
        <authorList>
            <person name="Tancsics A."/>
            <person name="Revesz F."/>
            <person name="Kriszt B."/>
        </authorList>
    </citation>
    <scope>NUCLEOTIDE SEQUENCE [LARGE SCALE GENOMIC DNA]</scope>
    <source>
        <strain evidence="3 4">AB6</strain>
    </source>
</reference>
<dbReference type="Proteomes" id="UP000481947">
    <property type="component" value="Unassembled WGS sequence"/>
</dbReference>
<feature type="compositionally biased region" description="Polar residues" evidence="1">
    <location>
        <begin position="81"/>
        <end position="92"/>
    </location>
</feature>
<evidence type="ECO:0000313" key="4">
    <source>
        <dbReference type="Proteomes" id="UP000481947"/>
    </source>
</evidence>
<keyword evidence="2" id="KW-0472">Membrane</keyword>
<feature type="transmembrane region" description="Helical" evidence="2">
    <location>
        <begin position="17"/>
        <end position="35"/>
    </location>
</feature>
<evidence type="ECO:0000256" key="2">
    <source>
        <dbReference type="SAM" id="Phobius"/>
    </source>
</evidence>
<dbReference type="Pfam" id="PF11666">
    <property type="entry name" value="DUF2933"/>
    <property type="match status" value="1"/>
</dbReference>
<keyword evidence="2" id="KW-0812">Transmembrane</keyword>
<protein>
    <submittedName>
        <fullName evidence="3">DUF2933 domain-containing protein</fullName>
    </submittedName>
</protein>
<accession>A0A7C9MUF2</accession>
<proteinExistence type="predicted"/>